<dbReference type="InterPro" id="IPR001810">
    <property type="entry name" value="F-box_dom"/>
</dbReference>
<gene>
    <name evidence="2" type="ORF">TWF696_005691</name>
</gene>
<dbReference type="Pfam" id="PF12937">
    <property type="entry name" value="F-box-like"/>
    <property type="match status" value="1"/>
</dbReference>
<dbReference type="EMBL" id="JAVHNQ010000004">
    <property type="protein sequence ID" value="KAK6349405.1"/>
    <property type="molecule type" value="Genomic_DNA"/>
</dbReference>
<evidence type="ECO:0000259" key="1">
    <source>
        <dbReference type="PROSITE" id="PS50181"/>
    </source>
</evidence>
<protein>
    <recommendedName>
        <fullName evidence="1">F-box domain-containing protein</fullName>
    </recommendedName>
</protein>
<dbReference type="Proteomes" id="UP001375240">
    <property type="component" value="Unassembled WGS sequence"/>
</dbReference>
<keyword evidence="3" id="KW-1185">Reference proteome</keyword>
<dbReference type="PROSITE" id="PS50181">
    <property type="entry name" value="FBOX"/>
    <property type="match status" value="1"/>
</dbReference>
<proteinExistence type="predicted"/>
<evidence type="ECO:0000313" key="3">
    <source>
        <dbReference type="Proteomes" id="UP001375240"/>
    </source>
</evidence>
<reference evidence="2 3" key="1">
    <citation type="submission" date="2019-10" db="EMBL/GenBank/DDBJ databases">
        <authorList>
            <person name="Palmer J.M."/>
        </authorList>
    </citation>
    <scope>NUCLEOTIDE SEQUENCE [LARGE SCALE GENOMIC DNA]</scope>
    <source>
        <strain evidence="2 3">TWF696</strain>
    </source>
</reference>
<dbReference type="SUPFAM" id="SSF81383">
    <property type="entry name" value="F-box domain"/>
    <property type="match status" value="1"/>
</dbReference>
<evidence type="ECO:0000313" key="2">
    <source>
        <dbReference type="EMBL" id="KAK6349405.1"/>
    </source>
</evidence>
<comment type="caution">
    <text evidence="2">The sequence shown here is derived from an EMBL/GenBank/DDBJ whole genome shotgun (WGS) entry which is preliminary data.</text>
</comment>
<dbReference type="InterPro" id="IPR036047">
    <property type="entry name" value="F-box-like_dom_sf"/>
</dbReference>
<sequence length="149" mass="17795">MPPKASPFEKVPMELLRHMFRNLPNEDLHSVALTCKSFAVVATPLLYREFSHRLNVHDMYELKKIWEPVVLRNLDRSPQEIRNYVEGVHIWFWDRVCRRLKPELASTVRLYVTCYNDERETYDAIRYLMNAMFQKLQPGRVLSLETGRL</sequence>
<organism evidence="2 3">
    <name type="scientific">Orbilia brochopaga</name>
    <dbReference type="NCBI Taxonomy" id="3140254"/>
    <lineage>
        <taxon>Eukaryota</taxon>
        <taxon>Fungi</taxon>
        <taxon>Dikarya</taxon>
        <taxon>Ascomycota</taxon>
        <taxon>Pezizomycotina</taxon>
        <taxon>Orbiliomycetes</taxon>
        <taxon>Orbiliales</taxon>
        <taxon>Orbiliaceae</taxon>
        <taxon>Orbilia</taxon>
    </lineage>
</organism>
<feature type="domain" description="F-box" evidence="1">
    <location>
        <begin position="5"/>
        <end position="50"/>
    </location>
</feature>
<accession>A0AAV9V0F6</accession>
<dbReference type="AlphaFoldDB" id="A0AAV9V0F6"/>
<name>A0AAV9V0F6_9PEZI</name>